<dbReference type="Pfam" id="PF13472">
    <property type="entry name" value="Lipase_GDSL_2"/>
    <property type="match status" value="1"/>
</dbReference>
<dbReference type="InterPro" id="IPR013830">
    <property type="entry name" value="SGNH_hydro"/>
</dbReference>
<dbReference type="HOGENOM" id="CLU_051989_4_0_1"/>
<keyword evidence="3" id="KW-1185">Reference proteome</keyword>
<gene>
    <name evidence="2" type="ORF">OSTLU_30260</name>
</gene>
<dbReference type="Proteomes" id="UP000001568">
    <property type="component" value="Chromosome 2"/>
</dbReference>
<dbReference type="SUPFAM" id="SSF52266">
    <property type="entry name" value="SGNH hydrolase"/>
    <property type="match status" value="1"/>
</dbReference>
<name>A4RSG6_OSTLU</name>
<evidence type="ECO:0000313" key="2">
    <source>
        <dbReference type="EMBL" id="ABO94545.1"/>
    </source>
</evidence>
<evidence type="ECO:0000313" key="3">
    <source>
        <dbReference type="Proteomes" id="UP000001568"/>
    </source>
</evidence>
<reference evidence="2 3" key="1">
    <citation type="journal article" date="2007" name="Proc. Natl. Acad. Sci. U.S.A.">
        <title>The tiny eukaryote Ostreococcus provides genomic insights into the paradox of plankton speciation.</title>
        <authorList>
            <person name="Palenik B."/>
            <person name="Grimwood J."/>
            <person name="Aerts A."/>
            <person name="Rouze P."/>
            <person name="Salamov A."/>
            <person name="Putnam N."/>
            <person name="Dupont C."/>
            <person name="Jorgensen R."/>
            <person name="Derelle E."/>
            <person name="Rombauts S."/>
            <person name="Zhou K."/>
            <person name="Otillar R."/>
            <person name="Merchant S.S."/>
            <person name="Podell S."/>
            <person name="Gaasterland T."/>
            <person name="Napoli C."/>
            <person name="Gendler K."/>
            <person name="Manuell A."/>
            <person name="Tai V."/>
            <person name="Vallon O."/>
            <person name="Piganeau G."/>
            <person name="Jancek S."/>
            <person name="Heijde M."/>
            <person name="Jabbari K."/>
            <person name="Bowler C."/>
            <person name="Lohr M."/>
            <person name="Robbens S."/>
            <person name="Werner G."/>
            <person name="Dubchak I."/>
            <person name="Pazour G.J."/>
            <person name="Ren Q."/>
            <person name="Paulsen I."/>
            <person name="Delwiche C."/>
            <person name="Schmutz J."/>
            <person name="Rokhsar D."/>
            <person name="Van de Peer Y."/>
            <person name="Moreau H."/>
            <person name="Grigoriev I.V."/>
        </authorList>
    </citation>
    <scope>NUCLEOTIDE SEQUENCE [LARGE SCALE GENOMIC DNA]</scope>
    <source>
        <strain evidence="2 3">CCE9901</strain>
    </source>
</reference>
<dbReference type="EMBL" id="CP000582">
    <property type="protein sequence ID" value="ABO94545.1"/>
    <property type="molecule type" value="Genomic_DNA"/>
</dbReference>
<dbReference type="AlphaFoldDB" id="A4RSG6"/>
<accession>A4RSG6</accession>
<dbReference type="RefSeq" id="XP_001416252.1">
    <property type="nucleotide sequence ID" value="XM_001416215.1"/>
</dbReference>
<dbReference type="Gramene" id="ABO94545">
    <property type="protein sequence ID" value="ABO94545"/>
    <property type="gene ID" value="OSTLU_30260"/>
</dbReference>
<dbReference type="InterPro" id="IPR036514">
    <property type="entry name" value="SGNH_hydro_sf"/>
</dbReference>
<dbReference type="GeneID" id="5000479"/>
<dbReference type="Gene3D" id="3.40.50.1110">
    <property type="entry name" value="SGNH hydrolase"/>
    <property type="match status" value="1"/>
</dbReference>
<dbReference type="OMA" id="FREWREM"/>
<evidence type="ECO:0000259" key="1">
    <source>
        <dbReference type="Pfam" id="PF13472"/>
    </source>
</evidence>
<sequence>MRDSATSTRAHWASPEIRRFRRLDAETRASEASEPAVVFVGSSIFREWREVRDFEEDWRGRMGDARRAVNRAFGGAETTDLLTFFDDVLPRGRADVRAIVYYCGSNDVSVGRSAREVFENFKRFAESARRERSARLGVVFVGMIDSPQKRAFALSHVVRETNALCEAWCAKTPGAVYADVTETFADASSFREDGTHLRPEAYDGFRDAIARAVVEAVAHASPPPDDAFLPPAMRR</sequence>
<feature type="domain" description="SGNH hydrolase-type esterase" evidence="1">
    <location>
        <begin position="39"/>
        <end position="202"/>
    </location>
</feature>
<dbReference type="KEGG" id="olu:OSTLU_30260"/>
<organism evidence="2 3">
    <name type="scientific">Ostreococcus lucimarinus (strain CCE9901)</name>
    <dbReference type="NCBI Taxonomy" id="436017"/>
    <lineage>
        <taxon>Eukaryota</taxon>
        <taxon>Viridiplantae</taxon>
        <taxon>Chlorophyta</taxon>
        <taxon>Mamiellophyceae</taxon>
        <taxon>Mamiellales</taxon>
        <taxon>Bathycoccaceae</taxon>
        <taxon>Ostreococcus</taxon>
    </lineage>
</organism>
<protein>
    <recommendedName>
        <fullName evidence="1">SGNH hydrolase-type esterase domain-containing protein</fullName>
    </recommendedName>
</protein>
<dbReference type="OrthoDB" id="498000at2759"/>
<proteinExistence type="predicted"/>